<protein>
    <submittedName>
        <fullName evidence="2">Uncharacterized protein</fullName>
    </submittedName>
</protein>
<dbReference type="STRING" id="762486.SAMN05444411_101599"/>
<feature type="chain" id="PRO_5011558432" evidence="1">
    <location>
        <begin position="22"/>
        <end position="188"/>
    </location>
</feature>
<evidence type="ECO:0000313" key="2">
    <source>
        <dbReference type="EMBL" id="SDW37778.1"/>
    </source>
</evidence>
<gene>
    <name evidence="2" type="ORF">SAMN05444411_101599</name>
</gene>
<keyword evidence="1" id="KW-0732">Signal</keyword>
<dbReference type="RefSeq" id="WP_090119537.1">
    <property type="nucleotide sequence ID" value="NZ_FNNJ01000001.1"/>
</dbReference>
<evidence type="ECO:0000313" key="3">
    <source>
        <dbReference type="Proteomes" id="UP000199595"/>
    </source>
</evidence>
<organism evidence="2 3">
    <name type="scientific">Lutibacter oricola</name>
    <dbReference type="NCBI Taxonomy" id="762486"/>
    <lineage>
        <taxon>Bacteria</taxon>
        <taxon>Pseudomonadati</taxon>
        <taxon>Bacteroidota</taxon>
        <taxon>Flavobacteriia</taxon>
        <taxon>Flavobacteriales</taxon>
        <taxon>Flavobacteriaceae</taxon>
        <taxon>Lutibacter</taxon>
    </lineage>
</organism>
<evidence type="ECO:0000256" key="1">
    <source>
        <dbReference type="SAM" id="SignalP"/>
    </source>
</evidence>
<dbReference type="Proteomes" id="UP000199595">
    <property type="component" value="Unassembled WGS sequence"/>
</dbReference>
<dbReference type="OrthoDB" id="1120212at2"/>
<dbReference type="EMBL" id="FNNJ01000001">
    <property type="protein sequence ID" value="SDW37778.1"/>
    <property type="molecule type" value="Genomic_DNA"/>
</dbReference>
<accession>A0A1H2T1P3</accession>
<reference evidence="2 3" key="1">
    <citation type="submission" date="2016-10" db="EMBL/GenBank/DDBJ databases">
        <authorList>
            <person name="de Groot N.N."/>
        </authorList>
    </citation>
    <scope>NUCLEOTIDE SEQUENCE [LARGE SCALE GENOMIC DNA]</scope>
    <source>
        <strain evidence="2 3">DSM 24956</strain>
    </source>
</reference>
<feature type="signal peptide" evidence="1">
    <location>
        <begin position="1"/>
        <end position="21"/>
    </location>
</feature>
<sequence>MKPLHLLIAVLLFSITNSVSQTETDSHTLTINLNTVAHLEINSTNSNAISLKGTAPNDAGEKVELNQSNNDLWLNYSSIAKNNSARNVTVQVIDGEVPEGINLMVSANKYLGDGEGHIGKVVEQPIILNDKKATNIIEGIGSAYTGNGAKKGHNLTYKIAQSDEANSYAFLDFDDSTTLTIVYTLSDN</sequence>
<proteinExistence type="predicted"/>
<keyword evidence="3" id="KW-1185">Reference proteome</keyword>
<name>A0A1H2T1P3_9FLAO</name>
<dbReference type="AlphaFoldDB" id="A0A1H2T1P3"/>